<comment type="similarity">
    <text evidence="1">Belongs to the enoyl-CoA hydratase/isomerase family.</text>
</comment>
<dbReference type="OrthoDB" id="4608673at2"/>
<dbReference type="InterPro" id="IPR014748">
    <property type="entry name" value="Enoyl-CoA_hydra_C"/>
</dbReference>
<dbReference type="UniPathway" id="UPA00659"/>
<keyword evidence="3" id="KW-1185">Reference proteome</keyword>
<evidence type="ECO:0000313" key="3">
    <source>
        <dbReference type="Proteomes" id="UP000184295"/>
    </source>
</evidence>
<dbReference type="Gene3D" id="3.90.226.10">
    <property type="entry name" value="2-enoyl-CoA Hydratase, Chain A, domain 1"/>
    <property type="match status" value="1"/>
</dbReference>
<sequence length="264" mass="28951">MSAVAVEHVGNIAVVRLSRSHKLNAMGKEYFDEMPKVLKELDSNDHIRAVVITADGQHFSSGLDLSEMSTLSGNHQDGKTNLHSHIKSLQSTTELLANLRHPTIAAVSGYCIGGGIDLISACSIRFCSADSVFSIRETKIAIVADLGTLQLLPSIIPKGLLYELALTGRDFDATEALRINLVNEVLPDKELCERRALNLAAEIAENSLAAVRGTKKILDGIYNEDLAKNLEYVALWNTAFLNREDLREVARAFAEKRPPRFSEP</sequence>
<dbReference type="GO" id="GO:0016853">
    <property type="term" value="F:isomerase activity"/>
    <property type="evidence" value="ECO:0007669"/>
    <property type="project" value="InterPro"/>
</dbReference>
<proteinExistence type="inferred from homology"/>
<dbReference type="EMBL" id="FQUL01000019">
    <property type="protein sequence ID" value="SHE72632.1"/>
    <property type="molecule type" value="Genomic_DNA"/>
</dbReference>
<dbReference type="GO" id="GO:0006635">
    <property type="term" value="P:fatty acid beta-oxidation"/>
    <property type="evidence" value="ECO:0007669"/>
    <property type="project" value="UniProtKB-UniPathway"/>
</dbReference>
<dbReference type="CDD" id="cd06558">
    <property type="entry name" value="crotonase-like"/>
    <property type="match status" value="1"/>
</dbReference>
<dbReference type="Pfam" id="PF00378">
    <property type="entry name" value="ECH_1"/>
    <property type="match status" value="1"/>
</dbReference>
<dbReference type="STRING" id="1121881.SAMN02745225_01444"/>
<evidence type="ECO:0000256" key="1">
    <source>
        <dbReference type="ARBA" id="ARBA00005254"/>
    </source>
</evidence>
<dbReference type="AlphaFoldDB" id="A0A1M4VV34"/>
<dbReference type="Gene3D" id="1.10.12.10">
    <property type="entry name" value="Lyase 2-enoyl-coa Hydratase, Chain A, domain 2"/>
    <property type="match status" value="1"/>
</dbReference>
<dbReference type="InterPro" id="IPR045002">
    <property type="entry name" value="Ech1-like"/>
</dbReference>
<dbReference type="InterPro" id="IPR029045">
    <property type="entry name" value="ClpP/crotonase-like_dom_sf"/>
</dbReference>
<evidence type="ECO:0000313" key="2">
    <source>
        <dbReference type="EMBL" id="SHE72632.1"/>
    </source>
</evidence>
<name>A0A1M4VV34_9ACTN</name>
<dbReference type="SUPFAM" id="SSF52096">
    <property type="entry name" value="ClpP/crotonase"/>
    <property type="match status" value="1"/>
</dbReference>
<organism evidence="2 3">
    <name type="scientific">Ferrithrix thermotolerans DSM 19514</name>
    <dbReference type="NCBI Taxonomy" id="1121881"/>
    <lineage>
        <taxon>Bacteria</taxon>
        <taxon>Bacillati</taxon>
        <taxon>Actinomycetota</taxon>
        <taxon>Acidimicrobiia</taxon>
        <taxon>Acidimicrobiales</taxon>
        <taxon>Acidimicrobiaceae</taxon>
        <taxon>Ferrithrix</taxon>
    </lineage>
</organism>
<dbReference type="PANTHER" id="PTHR43149">
    <property type="entry name" value="ENOYL-COA HYDRATASE"/>
    <property type="match status" value="1"/>
</dbReference>
<reference evidence="3" key="1">
    <citation type="submission" date="2016-11" db="EMBL/GenBank/DDBJ databases">
        <authorList>
            <person name="Varghese N."/>
            <person name="Submissions S."/>
        </authorList>
    </citation>
    <scope>NUCLEOTIDE SEQUENCE [LARGE SCALE GENOMIC DNA]</scope>
    <source>
        <strain evidence="3">DSM 19514</strain>
    </source>
</reference>
<dbReference type="RefSeq" id="WP_072790571.1">
    <property type="nucleotide sequence ID" value="NZ_FQUL01000019.1"/>
</dbReference>
<gene>
    <name evidence="2" type="ORF">SAMN02745225_01444</name>
</gene>
<accession>A0A1M4VV34</accession>
<dbReference type="InterPro" id="IPR001753">
    <property type="entry name" value="Enoyl-CoA_hydra/iso"/>
</dbReference>
<protein>
    <submittedName>
        <fullName evidence="2">Enoyl-CoA hydratase</fullName>
    </submittedName>
</protein>
<dbReference type="Proteomes" id="UP000184295">
    <property type="component" value="Unassembled WGS sequence"/>
</dbReference>